<dbReference type="PANTHER" id="PTHR43420:SF12">
    <property type="entry name" value="N-ACETYLTRANSFERASE DOMAIN-CONTAINING PROTEIN"/>
    <property type="match status" value="1"/>
</dbReference>
<accession>A0A3G2T534</accession>
<evidence type="ECO:0000313" key="5">
    <source>
        <dbReference type="Proteomes" id="UP000279962"/>
    </source>
</evidence>
<gene>
    <name evidence="4" type="ORF">CDG68_16315</name>
</gene>
<dbReference type="Gene3D" id="3.40.630.30">
    <property type="match status" value="1"/>
</dbReference>
<proteinExistence type="predicted"/>
<feature type="domain" description="N-acetyltransferase" evidence="3">
    <location>
        <begin position="4"/>
        <end position="159"/>
    </location>
</feature>
<evidence type="ECO:0000313" key="4">
    <source>
        <dbReference type="EMBL" id="AYO55125.1"/>
    </source>
</evidence>
<keyword evidence="2" id="KW-0012">Acyltransferase</keyword>
<evidence type="ECO:0000256" key="2">
    <source>
        <dbReference type="ARBA" id="ARBA00023315"/>
    </source>
</evidence>
<organism evidence="4 5">
    <name type="scientific">Acinetobacter wuhouensis</name>
    <dbReference type="NCBI Taxonomy" id="1879050"/>
    <lineage>
        <taxon>Bacteria</taxon>
        <taxon>Pseudomonadati</taxon>
        <taxon>Pseudomonadota</taxon>
        <taxon>Gammaproteobacteria</taxon>
        <taxon>Moraxellales</taxon>
        <taxon>Moraxellaceae</taxon>
        <taxon>Acinetobacter</taxon>
    </lineage>
</organism>
<keyword evidence="1 4" id="KW-0808">Transferase</keyword>
<protein>
    <submittedName>
        <fullName evidence="4">GNAT family N-acetyltransferase</fullName>
    </submittedName>
</protein>
<dbReference type="EMBL" id="CP033133">
    <property type="protein sequence ID" value="AYO55125.1"/>
    <property type="molecule type" value="Genomic_DNA"/>
</dbReference>
<evidence type="ECO:0000259" key="3">
    <source>
        <dbReference type="PROSITE" id="PS51186"/>
    </source>
</evidence>
<dbReference type="AlphaFoldDB" id="A0A3G2T534"/>
<dbReference type="Pfam" id="PF00583">
    <property type="entry name" value="Acetyltransf_1"/>
    <property type="match status" value="1"/>
</dbReference>
<dbReference type="InterPro" id="IPR000182">
    <property type="entry name" value="GNAT_dom"/>
</dbReference>
<dbReference type="SUPFAM" id="SSF55729">
    <property type="entry name" value="Acyl-CoA N-acyltransferases (Nat)"/>
    <property type="match status" value="1"/>
</dbReference>
<evidence type="ECO:0000256" key="1">
    <source>
        <dbReference type="ARBA" id="ARBA00022679"/>
    </source>
</evidence>
<dbReference type="CDD" id="cd04301">
    <property type="entry name" value="NAT_SF"/>
    <property type="match status" value="1"/>
</dbReference>
<reference evidence="4 5" key="1">
    <citation type="submission" date="2018-10" db="EMBL/GenBank/DDBJ databases">
        <title>The complete genome of Acinetobacter wuhouensis strain WCHAW010062.</title>
        <authorList>
            <person name="Hu Y."/>
            <person name="Long H."/>
            <person name="Feng Y."/>
            <person name="Zong Z."/>
        </authorList>
    </citation>
    <scope>NUCLEOTIDE SEQUENCE [LARGE SCALE GENOMIC DNA]</scope>
    <source>
        <strain evidence="4 5">WCHAW010062</strain>
    </source>
</reference>
<sequence length="168" mass="19075">MTEIIIRQLSIDDVHDFRTIRLSALKNSPEMFGAIYAIEIERPLSVFSEAISNNIIFAAYSQKQIIGVLIFHIDDDLGAKPQAHLYGFYVETAFRHQGIATQLLHAAIQYGQQYVDKIVLSVIAVNASAIQLYKKLGFQIDIDTIENNEIGMFFIYSRPHMTSDLHKN</sequence>
<dbReference type="InterPro" id="IPR016181">
    <property type="entry name" value="Acyl_CoA_acyltransferase"/>
</dbReference>
<dbReference type="Proteomes" id="UP000279962">
    <property type="component" value="Chromosome"/>
</dbReference>
<dbReference type="PROSITE" id="PS51186">
    <property type="entry name" value="GNAT"/>
    <property type="match status" value="1"/>
</dbReference>
<dbReference type="InterPro" id="IPR050680">
    <property type="entry name" value="YpeA/RimI_acetyltransf"/>
</dbReference>
<dbReference type="PANTHER" id="PTHR43420">
    <property type="entry name" value="ACETYLTRANSFERASE"/>
    <property type="match status" value="1"/>
</dbReference>
<dbReference type="GO" id="GO:0016747">
    <property type="term" value="F:acyltransferase activity, transferring groups other than amino-acyl groups"/>
    <property type="evidence" value="ECO:0007669"/>
    <property type="project" value="InterPro"/>
</dbReference>
<name>A0A3G2T534_9GAMM</name>
<dbReference type="RefSeq" id="WP_087552490.1">
    <property type="nucleotide sequence ID" value="NZ_CP033133.1"/>
</dbReference>